<dbReference type="InterPro" id="IPR003123">
    <property type="entry name" value="VPS9"/>
</dbReference>
<dbReference type="EMBL" id="BDEQ01000001">
    <property type="protein sequence ID" value="GAT99395.1"/>
    <property type="molecule type" value="Genomic_DNA"/>
</dbReference>
<comment type="caution">
    <text evidence="2">The sequence shown here is derived from an EMBL/GenBank/DDBJ whole genome shotgun (WGS) entry which is preliminary data.</text>
</comment>
<sequence length="313" mass="35583">MSCDRVKQIITLFQQQSPVQAAETVFRSILTNETDPACLPIMTTMTALYSAIQNIDVNKYESKELTRYVYKLVSVNCQTIKAAIIYKEPQLLKYEEPLLIGVLDNVAKMVGPKHYALFLQKNKEKDNEFIIHQKKFAQLNLRELLQISPNHFPFTNTYDQAMTLLNMIEKSTNASSMLNRLVDVQQEINHSLEIVYGEVPTSFDADALLSILQFLLIRSKIQHPFSIIKFIESHFTSKDYSTQYGFSLTTFTIAAESILQITGNADPRSTVLNDSPLLNTKITSFTPSPKLSLPLHFMVASGMVDSQMVMKYF</sequence>
<dbReference type="SUPFAM" id="SSF109993">
    <property type="entry name" value="VPS9 domain"/>
    <property type="match status" value="1"/>
</dbReference>
<dbReference type="InterPro" id="IPR037191">
    <property type="entry name" value="VPS9_dom_sf"/>
</dbReference>
<dbReference type="VEuPathDB" id="AmoebaDB:KM1_068310"/>
<reference evidence="2 3" key="1">
    <citation type="submission" date="2016-05" db="EMBL/GenBank/DDBJ databases">
        <title>First whole genome sequencing of Entamoeba histolytica HM1:IMSS-clone-6.</title>
        <authorList>
            <person name="Mukherjee Avik.K."/>
            <person name="Izumyama S."/>
            <person name="Nakada-Tsukui K."/>
            <person name="Nozaki T."/>
        </authorList>
    </citation>
    <scope>NUCLEOTIDE SEQUENCE [LARGE SCALE GENOMIC DNA]</scope>
    <source>
        <strain evidence="2 3">HM1:IMSS clone 6</strain>
    </source>
</reference>
<proteinExistence type="predicted"/>
<dbReference type="Pfam" id="PF02204">
    <property type="entry name" value="VPS9"/>
    <property type="match status" value="1"/>
</dbReference>
<evidence type="ECO:0000259" key="1">
    <source>
        <dbReference type="PROSITE" id="PS51205"/>
    </source>
</evidence>
<dbReference type="VEuPathDB" id="AmoebaDB:EHI7A_033720"/>
<evidence type="ECO:0000313" key="3">
    <source>
        <dbReference type="Proteomes" id="UP000078387"/>
    </source>
</evidence>
<dbReference type="VEuPathDB" id="AmoebaDB:EHI_163250"/>
<evidence type="ECO:0000313" key="2">
    <source>
        <dbReference type="EMBL" id="GAT99395.1"/>
    </source>
</evidence>
<dbReference type="VEuPathDB" id="AmoebaDB:EHI5A_058300"/>
<gene>
    <name evidence="2" type="ORF">CL6EHI_163250</name>
</gene>
<dbReference type="VEuPathDB" id="AmoebaDB:EHI8A_030620"/>
<dbReference type="PROSITE" id="PS51205">
    <property type="entry name" value="VPS9"/>
    <property type="match status" value="1"/>
</dbReference>
<name>A0A5K1V4F8_ENTHI</name>
<dbReference type="SMR" id="A0A5K1V4F8"/>
<feature type="domain" description="VPS9" evidence="1">
    <location>
        <begin position="131"/>
        <end position="267"/>
    </location>
</feature>
<dbReference type="Proteomes" id="UP000078387">
    <property type="component" value="Unassembled WGS sequence"/>
</dbReference>
<dbReference type="Gene3D" id="1.20.1050.80">
    <property type="entry name" value="VPS9 domain"/>
    <property type="match status" value="1"/>
</dbReference>
<dbReference type="OMA" id="ELTHYIY"/>
<organism evidence="2 3">
    <name type="scientific">Entamoeba histolytica</name>
    <dbReference type="NCBI Taxonomy" id="5759"/>
    <lineage>
        <taxon>Eukaryota</taxon>
        <taxon>Amoebozoa</taxon>
        <taxon>Evosea</taxon>
        <taxon>Archamoebae</taxon>
        <taxon>Mastigamoebida</taxon>
        <taxon>Entamoebidae</taxon>
        <taxon>Entamoeba</taxon>
    </lineage>
</organism>
<protein>
    <recommendedName>
        <fullName evidence="1">VPS9 domain-containing protein</fullName>
    </recommendedName>
</protein>
<dbReference type="AlphaFoldDB" id="A0A5K1V4F8"/>
<accession>A0A5K1V4F8</accession>